<keyword evidence="13" id="KW-1185">Reference proteome</keyword>
<dbReference type="InterPro" id="IPR045255">
    <property type="entry name" value="RanBP1-like"/>
</dbReference>
<keyword evidence="6" id="KW-0007">Acetylation</keyword>
<reference evidence="12" key="2">
    <citation type="submission" date="2023-03" db="EMBL/GenBank/DDBJ databases">
        <authorList>
            <person name="Inwood S.N."/>
            <person name="Skelly J.G."/>
            <person name="Guhlin J."/>
            <person name="Harrop T.W.R."/>
            <person name="Goldson S.G."/>
            <person name="Dearden P.K."/>
        </authorList>
    </citation>
    <scope>NUCLEOTIDE SEQUENCE</scope>
    <source>
        <strain evidence="12">Irish</strain>
        <tissue evidence="12">Whole body</tissue>
    </source>
</reference>
<feature type="compositionally biased region" description="Basic and acidic residues" evidence="10">
    <location>
        <begin position="123"/>
        <end position="143"/>
    </location>
</feature>
<feature type="region of interest" description="Disordered" evidence="10">
    <location>
        <begin position="191"/>
        <end position="236"/>
    </location>
</feature>
<feature type="region of interest" description="Disordered" evidence="10">
    <location>
        <begin position="1"/>
        <end position="26"/>
    </location>
</feature>
<keyword evidence="2" id="KW-0813">Transport</keyword>
<feature type="domain" description="RanBD1" evidence="11">
    <location>
        <begin position="355"/>
        <end position="464"/>
    </location>
</feature>
<dbReference type="Proteomes" id="UP001168990">
    <property type="component" value="Unassembled WGS sequence"/>
</dbReference>
<feature type="region of interest" description="Disordered" evidence="10">
    <location>
        <begin position="90"/>
        <end position="143"/>
    </location>
</feature>
<evidence type="ECO:0000256" key="3">
    <source>
        <dbReference type="ARBA" id="ARBA00022737"/>
    </source>
</evidence>
<keyword evidence="9" id="KW-0539">Nucleus</keyword>
<evidence type="ECO:0000256" key="8">
    <source>
        <dbReference type="ARBA" id="ARBA00023132"/>
    </source>
</evidence>
<evidence type="ECO:0000256" key="1">
    <source>
        <dbReference type="ARBA" id="ARBA00004567"/>
    </source>
</evidence>
<evidence type="ECO:0000259" key="11">
    <source>
        <dbReference type="SMART" id="SM00160"/>
    </source>
</evidence>
<evidence type="ECO:0000313" key="13">
    <source>
        <dbReference type="Proteomes" id="UP001168990"/>
    </source>
</evidence>
<dbReference type="PANTHER" id="PTHR23138">
    <property type="entry name" value="RAN BINDING PROTEIN"/>
    <property type="match status" value="1"/>
</dbReference>
<evidence type="ECO:0000256" key="10">
    <source>
        <dbReference type="SAM" id="MobiDB-lite"/>
    </source>
</evidence>
<dbReference type="SMART" id="SM00160">
    <property type="entry name" value="RanBD"/>
    <property type="match status" value="1"/>
</dbReference>
<dbReference type="InterPro" id="IPR015007">
    <property type="entry name" value="NUP2/50/61"/>
</dbReference>
<accession>A0AA39FY87</accession>
<sequence length="469" mass="51408">MACKRTATSDLNHDNWNHEDEPEESGTFAMAPQEILEKRVVRTAKRRLPSSAEGTTRSAFSGFSGFKTLSIPTTSSFSFLSNTNFTSGSATQTTSTLSSITPASNGISKAPENGLSSAANIQEESKKSVDSSEKKNDTTSKKSSDYFAKLRGLNESVTQWIRTHVESNPFCLLTPIFRDYERYLKEIEAQHDKETGESSTTEEKNNEKTKSPEKNTSKLILDTNKPTTESKSKSDNVAPTIKSIFDKDNNAFGNKTNIGENPFLKKTTSIEFNSKKEDSGTKLETKSLTFPQSNTSTFSFGQSQTTNTSVTSAGFSFGSGKPFTFGANAVVPQNTESKNENGEKDDDDEPPKVEFKPVTEDGAIYEKRCKVFVKKDGVFGDRGVGVLFLKPTPNGKTQLIVRAENSLGNLLLNTLLTSSIPTKRMNEKTVMLVCLPLAESQPPPTPILLRVKTSEDADSLIEALENNKK</sequence>
<keyword evidence="4" id="KW-0509">mRNA transport</keyword>
<evidence type="ECO:0000256" key="4">
    <source>
        <dbReference type="ARBA" id="ARBA00022816"/>
    </source>
</evidence>
<feature type="compositionally biased region" description="Basic and acidic residues" evidence="10">
    <location>
        <begin position="191"/>
        <end position="216"/>
    </location>
</feature>
<dbReference type="Pfam" id="PF00638">
    <property type="entry name" value="Ran_BP1"/>
    <property type="match status" value="1"/>
</dbReference>
<dbReference type="EMBL" id="JAQQBS010000001">
    <property type="protein sequence ID" value="KAK0177439.1"/>
    <property type="molecule type" value="Genomic_DNA"/>
</dbReference>
<keyword evidence="7" id="KW-0811">Translocation</keyword>
<reference evidence="12" key="1">
    <citation type="journal article" date="2023" name="bioRxiv">
        <title>Scaffold-level genome assemblies of two parasitoid biocontrol wasps reveal the parthenogenesis mechanism and an associated novel virus.</title>
        <authorList>
            <person name="Inwood S."/>
            <person name="Skelly J."/>
            <person name="Guhlin J."/>
            <person name="Harrop T."/>
            <person name="Goldson S."/>
            <person name="Dearden P."/>
        </authorList>
    </citation>
    <scope>NUCLEOTIDE SEQUENCE</scope>
    <source>
        <strain evidence="12">Irish</strain>
        <tissue evidence="12">Whole body</tissue>
    </source>
</reference>
<feature type="region of interest" description="Disordered" evidence="10">
    <location>
        <begin position="331"/>
        <end position="355"/>
    </location>
</feature>
<comment type="caution">
    <text evidence="12">The sequence shown here is derived from an EMBL/GenBank/DDBJ whole genome shotgun (WGS) entry which is preliminary data.</text>
</comment>
<evidence type="ECO:0000256" key="6">
    <source>
        <dbReference type="ARBA" id="ARBA00022990"/>
    </source>
</evidence>
<comment type="subcellular location">
    <subcellularLocation>
        <location evidence="1">Nucleus</location>
        <location evidence="1">Nuclear pore complex</location>
    </subcellularLocation>
</comment>
<evidence type="ECO:0000256" key="7">
    <source>
        <dbReference type="ARBA" id="ARBA00023010"/>
    </source>
</evidence>
<keyword evidence="8" id="KW-0906">Nuclear pore complex</keyword>
<feature type="compositionally biased region" description="Polar residues" evidence="10">
    <location>
        <begin position="1"/>
        <end position="10"/>
    </location>
</feature>
<evidence type="ECO:0000256" key="9">
    <source>
        <dbReference type="ARBA" id="ARBA00023242"/>
    </source>
</evidence>
<dbReference type="GO" id="GO:0006606">
    <property type="term" value="P:protein import into nucleus"/>
    <property type="evidence" value="ECO:0007669"/>
    <property type="project" value="TreeGrafter"/>
</dbReference>
<evidence type="ECO:0000313" key="12">
    <source>
        <dbReference type="EMBL" id="KAK0177439.1"/>
    </source>
</evidence>
<gene>
    <name evidence="12" type="ORF">PV328_001491</name>
</gene>
<evidence type="ECO:0000256" key="2">
    <source>
        <dbReference type="ARBA" id="ARBA00022448"/>
    </source>
</evidence>
<name>A0AA39FY87_9HYME</name>
<dbReference type="GO" id="GO:0051028">
    <property type="term" value="P:mRNA transport"/>
    <property type="evidence" value="ECO:0007669"/>
    <property type="project" value="UniProtKB-KW"/>
</dbReference>
<dbReference type="Pfam" id="PF08911">
    <property type="entry name" value="NUP50"/>
    <property type="match status" value="1"/>
</dbReference>
<keyword evidence="5" id="KW-0653">Protein transport</keyword>
<feature type="compositionally biased region" description="Polar residues" evidence="10">
    <location>
        <begin position="90"/>
        <end position="107"/>
    </location>
</feature>
<dbReference type="Gene3D" id="2.30.29.30">
    <property type="entry name" value="Pleckstrin-homology domain (PH domain)/Phosphotyrosine-binding domain (PTB)"/>
    <property type="match status" value="1"/>
</dbReference>
<organism evidence="12 13">
    <name type="scientific">Microctonus aethiopoides</name>
    <dbReference type="NCBI Taxonomy" id="144406"/>
    <lineage>
        <taxon>Eukaryota</taxon>
        <taxon>Metazoa</taxon>
        <taxon>Ecdysozoa</taxon>
        <taxon>Arthropoda</taxon>
        <taxon>Hexapoda</taxon>
        <taxon>Insecta</taxon>
        <taxon>Pterygota</taxon>
        <taxon>Neoptera</taxon>
        <taxon>Endopterygota</taxon>
        <taxon>Hymenoptera</taxon>
        <taxon>Apocrita</taxon>
        <taxon>Ichneumonoidea</taxon>
        <taxon>Braconidae</taxon>
        <taxon>Euphorinae</taxon>
        <taxon>Microctonus</taxon>
    </lineage>
</organism>
<dbReference type="PANTHER" id="PTHR23138:SF141">
    <property type="entry name" value="NUCLEAR PORE COMPLEX PROTEIN NUP50"/>
    <property type="match status" value="1"/>
</dbReference>
<evidence type="ECO:0000256" key="5">
    <source>
        <dbReference type="ARBA" id="ARBA00022927"/>
    </source>
</evidence>
<dbReference type="GO" id="GO:0005643">
    <property type="term" value="C:nuclear pore"/>
    <property type="evidence" value="ECO:0007669"/>
    <property type="project" value="UniProtKB-SubCell"/>
</dbReference>
<protein>
    <recommendedName>
        <fullName evidence="11">RanBD1 domain-containing protein</fullName>
    </recommendedName>
</protein>
<dbReference type="SUPFAM" id="SSF50729">
    <property type="entry name" value="PH domain-like"/>
    <property type="match status" value="1"/>
</dbReference>
<dbReference type="InterPro" id="IPR000156">
    <property type="entry name" value="Ran_bind_dom"/>
</dbReference>
<proteinExistence type="predicted"/>
<keyword evidence="3" id="KW-0677">Repeat</keyword>
<dbReference type="CDD" id="cd13170">
    <property type="entry name" value="RanBD_NUP50"/>
    <property type="match status" value="1"/>
</dbReference>
<dbReference type="InterPro" id="IPR011993">
    <property type="entry name" value="PH-like_dom_sf"/>
</dbReference>
<dbReference type="AlphaFoldDB" id="A0AA39FY87"/>